<dbReference type="EMBL" id="JACNIG010000165">
    <property type="protein sequence ID" value="MBC8431694.1"/>
    <property type="molecule type" value="Genomic_DNA"/>
</dbReference>
<dbReference type="EC" id="2.6.1.16" evidence="2"/>
<keyword evidence="4" id="KW-0032">Aminotransferase</keyword>
<evidence type="ECO:0000256" key="3">
    <source>
        <dbReference type="ARBA" id="ARBA00016090"/>
    </source>
</evidence>
<dbReference type="Gene3D" id="3.60.20.10">
    <property type="entry name" value="Glutamine Phosphoribosylpyrophosphate, subunit 1, domain 1"/>
    <property type="match status" value="1"/>
</dbReference>
<dbReference type="GO" id="GO:0097367">
    <property type="term" value="F:carbohydrate derivative binding"/>
    <property type="evidence" value="ECO:0007669"/>
    <property type="project" value="InterPro"/>
</dbReference>
<keyword evidence="7" id="KW-0315">Glutamine amidotransferase</keyword>
<dbReference type="GO" id="GO:0004360">
    <property type="term" value="F:glutamine-fructose-6-phosphate transaminase (isomerizing) activity"/>
    <property type="evidence" value="ECO:0007669"/>
    <property type="project" value="UniProtKB-EC"/>
</dbReference>
<keyword evidence="6" id="KW-0677">Repeat</keyword>
<dbReference type="InterPro" id="IPR001347">
    <property type="entry name" value="SIS_dom"/>
</dbReference>
<feature type="domain" description="SIS" evidence="9">
    <location>
        <begin position="599"/>
        <end position="751"/>
    </location>
</feature>
<evidence type="ECO:0000313" key="11">
    <source>
        <dbReference type="Proteomes" id="UP000605201"/>
    </source>
</evidence>
<evidence type="ECO:0000256" key="2">
    <source>
        <dbReference type="ARBA" id="ARBA00012916"/>
    </source>
</evidence>
<evidence type="ECO:0000256" key="6">
    <source>
        <dbReference type="ARBA" id="ARBA00022737"/>
    </source>
</evidence>
<dbReference type="AlphaFoldDB" id="A0A8J6NXH2"/>
<dbReference type="InterPro" id="IPR029055">
    <property type="entry name" value="Ntn_hydrolases_N"/>
</dbReference>
<dbReference type="GO" id="GO:0006002">
    <property type="term" value="P:fructose 6-phosphate metabolic process"/>
    <property type="evidence" value="ECO:0007669"/>
    <property type="project" value="TreeGrafter"/>
</dbReference>
<evidence type="ECO:0000259" key="9">
    <source>
        <dbReference type="PROSITE" id="PS51464"/>
    </source>
</evidence>
<keyword evidence="5" id="KW-0808">Transferase</keyword>
<comment type="caution">
    <text evidence="10">The sequence shown here is derived from an EMBL/GenBank/DDBJ whole genome shotgun (WGS) entry which is preliminary data.</text>
</comment>
<evidence type="ECO:0000259" key="8">
    <source>
        <dbReference type="PROSITE" id="PS51278"/>
    </source>
</evidence>
<dbReference type="GO" id="GO:0006047">
    <property type="term" value="P:UDP-N-acetylglucosamine metabolic process"/>
    <property type="evidence" value="ECO:0007669"/>
    <property type="project" value="TreeGrafter"/>
</dbReference>
<dbReference type="PROSITE" id="PS51464">
    <property type="entry name" value="SIS"/>
    <property type="match status" value="1"/>
</dbReference>
<dbReference type="GO" id="GO:0006487">
    <property type="term" value="P:protein N-linked glycosylation"/>
    <property type="evidence" value="ECO:0007669"/>
    <property type="project" value="TreeGrafter"/>
</dbReference>
<dbReference type="Gene3D" id="3.40.50.10490">
    <property type="entry name" value="Glucose-6-phosphate isomerase like protein, domain 1"/>
    <property type="match status" value="2"/>
</dbReference>
<dbReference type="PANTHER" id="PTHR10937:SF0">
    <property type="entry name" value="GLUTAMINE--FRUCTOSE-6-PHOSPHATE TRANSAMINASE (ISOMERIZING)"/>
    <property type="match status" value="1"/>
</dbReference>
<gene>
    <name evidence="10" type="ORF">H8D96_07215</name>
</gene>
<evidence type="ECO:0000256" key="7">
    <source>
        <dbReference type="ARBA" id="ARBA00022962"/>
    </source>
</evidence>
<dbReference type="SUPFAM" id="SSF53697">
    <property type="entry name" value="SIS domain"/>
    <property type="match status" value="1"/>
</dbReference>
<evidence type="ECO:0000256" key="5">
    <source>
        <dbReference type="ARBA" id="ARBA00022679"/>
    </source>
</evidence>
<name>A0A8J6NXH2_9BACT</name>
<reference evidence="10 11" key="1">
    <citation type="submission" date="2020-08" db="EMBL/GenBank/DDBJ databases">
        <title>Bridging the membrane lipid divide: bacteria of the FCB group superphylum have the potential to synthesize archaeal ether lipids.</title>
        <authorList>
            <person name="Villanueva L."/>
            <person name="Von Meijenfeldt F.A.B."/>
            <person name="Westbye A.B."/>
            <person name="Yadav S."/>
            <person name="Hopmans E.C."/>
            <person name="Dutilh B.E."/>
            <person name="Sinninghe Damste J.S."/>
        </authorList>
    </citation>
    <scope>NUCLEOTIDE SEQUENCE [LARGE SCALE GENOMIC DNA]</scope>
    <source>
        <strain evidence="10">NIOZ-UU17</strain>
    </source>
</reference>
<comment type="catalytic activity">
    <reaction evidence="1">
        <text>D-fructose 6-phosphate + L-glutamine = D-glucosamine 6-phosphate + L-glutamate</text>
        <dbReference type="Rhea" id="RHEA:13237"/>
        <dbReference type="ChEBI" id="CHEBI:29985"/>
        <dbReference type="ChEBI" id="CHEBI:58359"/>
        <dbReference type="ChEBI" id="CHEBI:58725"/>
        <dbReference type="ChEBI" id="CHEBI:61527"/>
        <dbReference type="EC" id="2.6.1.16"/>
    </reaction>
</comment>
<dbReference type="Pfam" id="PF13522">
    <property type="entry name" value="GATase_6"/>
    <property type="match status" value="1"/>
</dbReference>
<dbReference type="PROSITE" id="PS51278">
    <property type="entry name" value="GATASE_TYPE_2"/>
    <property type="match status" value="1"/>
</dbReference>
<dbReference type="InterPro" id="IPR017932">
    <property type="entry name" value="GATase_2_dom"/>
</dbReference>
<evidence type="ECO:0000313" key="10">
    <source>
        <dbReference type="EMBL" id="MBC8431694.1"/>
    </source>
</evidence>
<sequence length="1255" mass="140092">MRLPLNIQAKIRKILKVLHARTLCCLRFKVYLGKHLSSVPTRSIIFFPSHNNVLSCGLTGIVSYKKVKSKDEPVTVESLNAILIKIEDLNFTSCKKSELSFDNAYLGGKALIESLWQSVRTLKTEDNFYNVFISKKIQNELAEFSERLAAIIDTEAKLLSDQMGHLEIDEVDTLSRRIDDLRDIRWCLTKEIIENIKKIENLFDTKKQPDPYCLKIFKQINAVLNSIDRLEVRGRDSAGTSLMFMIDGAEYERFNQTIKEENLFEQFKERSTEDVLVNRDISLHKTTDPNGQNLVTLALTYKIAAEIGSLGDNVNFLRKQIRQDDILQTLVTFPRKYHTVSAHTRWASVGAITEPNCHPVDNKTIKGVAAKSGIMHVCLNGDIDNYQKLQKELESQNVYIPEDITTDTKIIPLQIDKYIQMGHTVEEAFRLAVNDFEGSHAISMHTAMAPGKLFLAQKGSGQAIFVGIAADHYIPSSEVYGFVEETSSFIKMDGEKEVEGRTGRTQGQIFILDQESTGGIDGIKAMFYDQTPLELGEEDIKHTAITSRDIDRQEYPHYFLKEISESPLSVEKTLLNRWKINRKNQYVITLDEKTFPQVLQNALASKKIRRIYFVGQGTAGVAALACANIFNYYLHGSPFNINALKASELSGFKLNEQDDAASMADALVIAISQSGTTTDTNRTMEMVRERGAYTLAIVNRRDSDITFKVDGVMYTSSGRDIEMSVASTKAFYSQIVAGAVLGLNIAALLGLRNNDFITAEIKQLLKLPVHMKKILTMLSSIEDSAQRLAATKTYWAAVGSGPNKASADEIRIKLSELCYKTISSDFVEDKKHIDLSSEPLIIVCAAGTRSNVIGDIIKDTAIFQAHKATPIVIANEGENRFAPYAADVFHVPVVSEHLAPVLNTLVGHIWGYYAALAINGGSKFLYGFRQDVQNTIDDYAARDLDVYELILEKSFREKIASFYTEFRRKKAQNSFPAAIGLEAASDLTLLLKYLAGRLPVADFEIDFGKKGTALNMLEALLECLGESINCLSRPVDAIRHQAKTVTVGTSRISEKVEGILFDTLAAYNISTSQLINRNILVVKNLQPIIDRINGAIFYKIDGLNLLGELTEQTTIEIIKKAGVLEPIPSRVETDNILKGTKRIIVQEGNVYIGKGRKDDRSIIIIPLISDSPAKANMIEYILLLTIAFKENVPLAVKIKALGGKHERIKNIVQENSIIWDDQHLELVEIHNLFGISAEKIGEYIASRINGSAHTS</sequence>
<dbReference type="InterPro" id="IPR046348">
    <property type="entry name" value="SIS_dom_sf"/>
</dbReference>
<dbReference type="InterPro" id="IPR035466">
    <property type="entry name" value="GlmS/AgaS_SIS"/>
</dbReference>
<evidence type="ECO:0000256" key="1">
    <source>
        <dbReference type="ARBA" id="ARBA00001031"/>
    </source>
</evidence>
<proteinExistence type="predicted"/>
<dbReference type="PANTHER" id="PTHR10937">
    <property type="entry name" value="GLUCOSAMINE--FRUCTOSE-6-PHOSPHATE AMINOTRANSFERASE, ISOMERIZING"/>
    <property type="match status" value="1"/>
</dbReference>
<accession>A0A8J6NXH2</accession>
<protein>
    <recommendedName>
        <fullName evidence="3">Glutamine--fructose-6-phosphate aminotransferase [isomerizing]</fullName>
        <ecNumber evidence="2">2.6.1.16</ecNumber>
    </recommendedName>
</protein>
<dbReference type="Proteomes" id="UP000605201">
    <property type="component" value="Unassembled WGS sequence"/>
</dbReference>
<evidence type="ECO:0000256" key="4">
    <source>
        <dbReference type="ARBA" id="ARBA00022576"/>
    </source>
</evidence>
<organism evidence="10 11">
    <name type="scientific">Candidatus Desulfatibia vada</name>
    <dbReference type="NCBI Taxonomy" id="2841696"/>
    <lineage>
        <taxon>Bacteria</taxon>
        <taxon>Pseudomonadati</taxon>
        <taxon>Thermodesulfobacteriota</taxon>
        <taxon>Desulfobacteria</taxon>
        <taxon>Desulfobacterales</taxon>
        <taxon>Desulfobacterales incertae sedis</taxon>
        <taxon>Candidatus Desulfatibia</taxon>
    </lineage>
</organism>
<dbReference type="Pfam" id="PF01380">
    <property type="entry name" value="SIS"/>
    <property type="match status" value="1"/>
</dbReference>
<dbReference type="CDD" id="cd05008">
    <property type="entry name" value="SIS_GlmS_GlmD_1"/>
    <property type="match status" value="1"/>
</dbReference>
<feature type="domain" description="Glutamine amidotransferase type-2" evidence="8">
    <location>
        <begin position="187"/>
        <end position="515"/>
    </location>
</feature>
<dbReference type="SUPFAM" id="SSF56235">
    <property type="entry name" value="N-terminal nucleophile aminohydrolases (Ntn hydrolases)"/>
    <property type="match status" value="1"/>
</dbReference>